<keyword evidence="2" id="KW-1185">Reference proteome</keyword>
<protein>
    <submittedName>
        <fullName evidence="1">TRAP transporter small permease</fullName>
    </submittedName>
</protein>
<dbReference type="Proteomes" id="UP000308836">
    <property type="component" value="Unassembled WGS sequence"/>
</dbReference>
<reference evidence="1" key="1">
    <citation type="submission" date="2019-04" db="EMBL/GenBank/DDBJ databases">
        <title>Microbes associate with the intestines of laboratory mice.</title>
        <authorList>
            <person name="Navarre W."/>
            <person name="Wong E."/>
            <person name="Huang K."/>
            <person name="Tropini C."/>
            <person name="Ng K."/>
            <person name="Yu B."/>
        </authorList>
    </citation>
    <scope>NUCLEOTIDE SEQUENCE</scope>
    <source>
        <strain evidence="1">NM09_H32</strain>
    </source>
</reference>
<accession>A0AC61R8E5</accession>
<evidence type="ECO:0000313" key="1">
    <source>
        <dbReference type="EMBL" id="TGY66233.1"/>
    </source>
</evidence>
<proteinExistence type="predicted"/>
<organism evidence="1 2">
    <name type="scientific">Dubosiella muris</name>
    <dbReference type="NCBI Taxonomy" id="3038133"/>
    <lineage>
        <taxon>Bacteria</taxon>
        <taxon>Bacillati</taxon>
        <taxon>Bacillota</taxon>
        <taxon>Erysipelotrichia</taxon>
        <taxon>Erysipelotrichales</taxon>
        <taxon>Erysipelotrichaceae</taxon>
        <taxon>Dubosiella</taxon>
    </lineage>
</organism>
<name>A0AC61R8E5_9FIRM</name>
<evidence type="ECO:0000313" key="2">
    <source>
        <dbReference type="Proteomes" id="UP000308836"/>
    </source>
</evidence>
<sequence length="174" mass="19464">MLKITKTIRKRMDQIIMGACVVLFAFMVVIGSYQIITRYFFNRPSTVSEELLTYSFVWMALLASAYVFGIRDHMRMGFLADKLQGKAKQALDIFIEILILGFALLALVWGGSAIMQLSMQQMTASLGIPMGYVYTILPVSGVAILVYSVLNIIDMCHGENLDMHSGVEEKGDVY</sequence>
<comment type="caution">
    <text evidence="1">The sequence shown here is derived from an EMBL/GenBank/DDBJ whole genome shotgun (WGS) entry which is preliminary data.</text>
</comment>
<gene>
    <name evidence="1" type="ORF">E5336_05145</name>
</gene>
<dbReference type="EMBL" id="SRYG01000008">
    <property type="protein sequence ID" value="TGY66233.1"/>
    <property type="molecule type" value="Genomic_DNA"/>
</dbReference>